<dbReference type="OrthoDB" id="10478247at2759"/>
<accession>A0A067BH96</accession>
<keyword evidence="3" id="KW-1185">Reference proteome</keyword>
<evidence type="ECO:0000256" key="1">
    <source>
        <dbReference type="SAM" id="MobiDB-lite"/>
    </source>
</evidence>
<dbReference type="GeneID" id="24142352"/>
<organism evidence="2 3">
    <name type="scientific">Saprolegnia parasitica (strain CBS 223.65)</name>
    <dbReference type="NCBI Taxonomy" id="695850"/>
    <lineage>
        <taxon>Eukaryota</taxon>
        <taxon>Sar</taxon>
        <taxon>Stramenopiles</taxon>
        <taxon>Oomycota</taxon>
        <taxon>Saprolegniomycetes</taxon>
        <taxon>Saprolegniales</taxon>
        <taxon>Saprolegniaceae</taxon>
        <taxon>Saprolegnia</taxon>
    </lineage>
</organism>
<reference evidence="2 3" key="1">
    <citation type="journal article" date="2013" name="PLoS Genet.">
        <title>Distinctive expansion of potential virulence genes in the genome of the oomycete fish pathogen Saprolegnia parasitica.</title>
        <authorList>
            <person name="Jiang R.H."/>
            <person name="de Bruijn I."/>
            <person name="Haas B.J."/>
            <person name="Belmonte R."/>
            <person name="Lobach L."/>
            <person name="Christie J."/>
            <person name="van den Ackerveken G."/>
            <person name="Bottin A."/>
            <person name="Bulone V."/>
            <person name="Diaz-Moreno S.M."/>
            <person name="Dumas B."/>
            <person name="Fan L."/>
            <person name="Gaulin E."/>
            <person name="Govers F."/>
            <person name="Grenville-Briggs L.J."/>
            <person name="Horner N.R."/>
            <person name="Levin J.Z."/>
            <person name="Mammella M."/>
            <person name="Meijer H.J."/>
            <person name="Morris P."/>
            <person name="Nusbaum C."/>
            <person name="Oome S."/>
            <person name="Phillips A.J."/>
            <person name="van Rooyen D."/>
            <person name="Rzeszutek E."/>
            <person name="Saraiva M."/>
            <person name="Secombes C.J."/>
            <person name="Seidl M.F."/>
            <person name="Snel B."/>
            <person name="Stassen J.H."/>
            <person name="Sykes S."/>
            <person name="Tripathy S."/>
            <person name="van den Berg H."/>
            <person name="Vega-Arreguin J.C."/>
            <person name="Wawra S."/>
            <person name="Young S.K."/>
            <person name="Zeng Q."/>
            <person name="Dieguez-Uribeondo J."/>
            <person name="Russ C."/>
            <person name="Tyler B.M."/>
            <person name="van West P."/>
        </authorList>
    </citation>
    <scope>NUCLEOTIDE SEQUENCE [LARGE SCALE GENOMIC DNA]</scope>
    <source>
        <strain evidence="2 3">CBS 223.65</strain>
    </source>
</reference>
<sequence length="178" mass="19131">MDRTLAVMDAPRTSGMATPTTTTQDIRATDARPALGTMFIATKAKTMRYKSMGGSADDKENRGSNTNEVNQLGADRAPASRHVPIEFIPLGRRNVIQTSMLPKQALEKKRGRQLEYDNLSRAHAGTTVKLPSLRSWAPHAKVSSSQPPSSSCTCLHTSLASSTTGVLGTAHDLSTPRV</sequence>
<protein>
    <submittedName>
        <fullName evidence="2">Uncharacterized protein</fullName>
    </submittedName>
</protein>
<feature type="region of interest" description="Disordered" evidence="1">
    <location>
        <begin position="1"/>
        <end position="23"/>
    </location>
</feature>
<feature type="region of interest" description="Disordered" evidence="1">
    <location>
        <begin position="50"/>
        <end position="77"/>
    </location>
</feature>
<proteinExistence type="predicted"/>
<dbReference type="KEGG" id="spar:SPRG_21814"/>
<gene>
    <name evidence="2" type="ORF">SPRG_21814</name>
</gene>
<evidence type="ECO:0000313" key="2">
    <source>
        <dbReference type="EMBL" id="KDO17729.1"/>
    </source>
</evidence>
<dbReference type="VEuPathDB" id="FungiDB:SPRG_21814"/>
<dbReference type="EMBL" id="KK583580">
    <property type="protein sequence ID" value="KDO17729.1"/>
    <property type="molecule type" value="Genomic_DNA"/>
</dbReference>
<dbReference type="AlphaFoldDB" id="A0A067BH96"/>
<evidence type="ECO:0000313" key="3">
    <source>
        <dbReference type="Proteomes" id="UP000030745"/>
    </source>
</evidence>
<dbReference type="Proteomes" id="UP000030745">
    <property type="component" value="Unassembled WGS sequence"/>
</dbReference>
<dbReference type="RefSeq" id="XP_012211561.1">
    <property type="nucleotide sequence ID" value="XM_012356171.1"/>
</dbReference>
<name>A0A067BH96_SAPPC</name>